<name>A0A481W583_9CAUD</name>
<evidence type="ECO:0000313" key="2">
    <source>
        <dbReference type="Proteomes" id="UP000294134"/>
    </source>
</evidence>
<evidence type="ECO:0000313" key="1">
    <source>
        <dbReference type="EMBL" id="QBJ02862.1"/>
    </source>
</evidence>
<gene>
    <name evidence="1" type="ORF">PSA21_336</name>
</gene>
<keyword evidence="2" id="KW-1185">Reference proteome</keyword>
<dbReference type="Proteomes" id="UP000294134">
    <property type="component" value="Segment"/>
</dbReference>
<reference evidence="1 2" key="1">
    <citation type="submission" date="2019-02" db="EMBL/GenBank/DDBJ databases">
        <authorList>
            <person name="Frampton R.A."/>
            <person name="Wojtus J.K."/>
            <person name="Fineran P.C."/>
            <person name="Hendrickson H.L."/>
        </authorList>
    </citation>
    <scope>NUCLEOTIDE SEQUENCE [LARGE SCALE GENOMIC DNA]</scope>
</reference>
<dbReference type="EMBL" id="MK552327">
    <property type="protein sequence ID" value="QBJ02862.1"/>
    <property type="molecule type" value="Genomic_DNA"/>
</dbReference>
<organism evidence="1 2">
    <name type="scientific">Pseudomonas phage Psa21</name>
    <dbReference type="NCBI Taxonomy" id="2530023"/>
    <lineage>
        <taxon>Viruses</taxon>
        <taxon>Duplodnaviria</taxon>
        <taxon>Heunggongvirae</taxon>
        <taxon>Uroviricota</taxon>
        <taxon>Caudoviricetes</taxon>
        <taxon>Chimalliviridae</taxon>
        <taxon>Tepukevirus</taxon>
        <taxon>Tepukevirus Psa21</taxon>
    </lineage>
</organism>
<accession>A0A481W583</accession>
<protein>
    <submittedName>
        <fullName evidence="1">Uncharacterized protein</fullName>
    </submittedName>
</protein>
<sequence>MCHRYADPDAYIAAETDRVVNSVMKEVMVRHVLPLNAKPDRFHRDGVVFIMDVTDDIHSNSEAGKRITKELMSLGFIHARFYDNKKEHYRTILEYTLAPLALFEEERASYEREMATSV</sequence>
<proteinExistence type="predicted"/>